<dbReference type="Proteomes" id="UP001595075">
    <property type="component" value="Unassembled WGS sequence"/>
</dbReference>
<dbReference type="EMBL" id="JAZHXI010000023">
    <property type="protein sequence ID" value="KAL2060328.1"/>
    <property type="molecule type" value="Genomic_DNA"/>
</dbReference>
<keyword evidence="2" id="KW-1185">Reference proteome</keyword>
<organism evidence="1 2">
    <name type="scientific">Oculimacula yallundae</name>
    <dbReference type="NCBI Taxonomy" id="86028"/>
    <lineage>
        <taxon>Eukaryota</taxon>
        <taxon>Fungi</taxon>
        <taxon>Dikarya</taxon>
        <taxon>Ascomycota</taxon>
        <taxon>Pezizomycotina</taxon>
        <taxon>Leotiomycetes</taxon>
        <taxon>Helotiales</taxon>
        <taxon>Ploettnerulaceae</taxon>
        <taxon>Oculimacula</taxon>
    </lineage>
</organism>
<proteinExistence type="predicted"/>
<gene>
    <name evidence="1" type="ORF">VTL71DRAFT_9723</name>
</gene>
<name>A0ABR4BRM7_9HELO</name>
<comment type="caution">
    <text evidence="1">The sequence shown here is derived from an EMBL/GenBank/DDBJ whole genome shotgun (WGS) entry which is preliminary data.</text>
</comment>
<reference evidence="1 2" key="1">
    <citation type="journal article" date="2024" name="Commun. Biol.">
        <title>Comparative genomic analysis of thermophilic fungi reveals convergent evolutionary adaptations and gene losses.</title>
        <authorList>
            <person name="Steindorff A.S."/>
            <person name="Aguilar-Pontes M.V."/>
            <person name="Robinson A.J."/>
            <person name="Andreopoulos B."/>
            <person name="LaButti K."/>
            <person name="Kuo A."/>
            <person name="Mondo S."/>
            <person name="Riley R."/>
            <person name="Otillar R."/>
            <person name="Haridas S."/>
            <person name="Lipzen A."/>
            <person name="Grimwood J."/>
            <person name="Schmutz J."/>
            <person name="Clum A."/>
            <person name="Reid I.D."/>
            <person name="Moisan M.C."/>
            <person name="Butler G."/>
            <person name="Nguyen T.T.M."/>
            <person name="Dewar K."/>
            <person name="Conant G."/>
            <person name="Drula E."/>
            <person name="Henrissat B."/>
            <person name="Hansel C."/>
            <person name="Singer S."/>
            <person name="Hutchinson M.I."/>
            <person name="de Vries R.P."/>
            <person name="Natvig D.O."/>
            <person name="Powell A.J."/>
            <person name="Tsang A."/>
            <person name="Grigoriev I.V."/>
        </authorList>
    </citation>
    <scope>NUCLEOTIDE SEQUENCE [LARGE SCALE GENOMIC DNA]</scope>
    <source>
        <strain evidence="1 2">CBS 494.80</strain>
    </source>
</reference>
<protein>
    <submittedName>
        <fullName evidence="1">Uncharacterized protein</fullName>
    </submittedName>
</protein>
<sequence>MQSNKRAEVKYNTQRPEVCLRCAGEYSAFPELICSDAPNSTAGKCMNCMKKAKHCENSDLKASQASFDAEKKRVTHSAKVDDAAAAKSPWKPVVEFLSSGFRGLVVIRRVRVTAIFELVA</sequence>
<evidence type="ECO:0000313" key="2">
    <source>
        <dbReference type="Proteomes" id="UP001595075"/>
    </source>
</evidence>
<accession>A0ABR4BRM7</accession>
<evidence type="ECO:0000313" key="1">
    <source>
        <dbReference type="EMBL" id="KAL2060328.1"/>
    </source>
</evidence>